<dbReference type="Pfam" id="PF04972">
    <property type="entry name" value="BON"/>
    <property type="match status" value="2"/>
</dbReference>
<feature type="chain" id="PRO_5002009233" description="BON domain-containing protein" evidence="2">
    <location>
        <begin position="28"/>
        <end position="200"/>
    </location>
</feature>
<gene>
    <name evidence="4" type="ORF">OA57_01985</name>
</gene>
<dbReference type="SMART" id="SM00749">
    <property type="entry name" value="BON"/>
    <property type="match status" value="2"/>
</dbReference>
<keyword evidence="5" id="KW-1185">Reference proteome</keyword>
<feature type="signal peptide" evidence="2">
    <location>
        <begin position="1"/>
        <end position="27"/>
    </location>
</feature>
<dbReference type="EMBL" id="JSUM01000003">
    <property type="protein sequence ID" value="KGQ71032.1"/>
    <property type="molecule type" value="Genomic_DNA"/>
</dbReference>
<protein>
    <recommendedName>
        <fullName evidence="3">BON domain-containing protein</fullName>
    </recommendedName>
</protein>
<dbReference type="InterPro" id="IPR014004">
    <property type="entry name" value="Transpt-assoc_nodulatn_dom_bac"/>
</dbReference>
<reference evidence="4 5" key="1">
    <citation type="submission" date="2014-11" db="EMBL/GenBank/DDBJ databases">
        <title>Draft genome sequence of Chelonobacter oris 1662T, associated with respiratory disease in Hermann's Tortoises.</title>
        <authorList>
            <person name="Kudirkiene E."/>
            <person name="Hansen M.J."/>
            <person name="Bojesen A.M."/>
        </authorList>
    </citation>
    <scope>NUCLEOTIDE SEQUENCE [LARGE SCALE GENOMIC DNA]</scope>
    <source>
        <strain evidence="4 5">1662</strain>
    </source>
</reference>
<dbReference type="Proteomes" id="UP000030380">
    <property type="component" value="Unassembled WGS sequence"/>
</dbReference>
<dbReference type="NCBIfam" id="NF008247">
    <property type="entry name" value="PRK11023.1"/>
    <property type="match status" value="1"/>
</dbReference>
<dbReference type="PROSITE" id="PS51257">
    <property type="entry name" value="PROKAR_LIPOPROTEIN"/>
    <property type="match status" value="1"/>
</dbReference>
<evidence type="ECO:0000256" key="2">
    <source>
        <dbReference type="SAM" id="SignalP"/>
    </source>
</evidence>
<dbReference type="RefSeq" id="WP_034612770.1">
    <property type="nucleotide sequence ID" value="NZ_JSUM01000003.1"/>
</dbReference>
<dbReference type="InterPro" id="IPR051686">
    <property type="entry name" value="Lipoprotein_DolP"/>
</dbReference>
<dbReference type="STRING" id="505317.OA57_01985"/>
<dbReference type="PANTHER" id="PTHR34606">
    <property type="entry name" value="BON DOMAIN-CONTAINING PROTEIN"/>
    <property type="match status" value="1"/>
</dbReference>
<dbReference type="PROSITE" id="PS50914">
    <property type="entry name" value="BON"/>
    <property type="match status" value="2"/>
</dbReference>
<accession>A0A0A3ATC5</accession>
<feature type="domain" description="BON" evidence="3">
    <location>
        <begin position="55"/>
        <end position="124"/>
    </location>
</feature>
<keyword evidence="1 2" id="KW-0732">Signal</keyword>
<evidence type="ECO:0000313" key="4">
    <source>
        <dbReference type="EMBL" id="KGQ71032.1"/>
    </source>
</evidence>
<dbReference type="Gene3D" id="3.40.1520.20">
    <property type="match status" value="1"/>
</dbReference>
<name>A0A0A3ATC5_9PAST</name>
<organism evidence="4 5">
    <name type="scientific">Chelonobacter oris</name>
    <dbReference type="NCBI Taxonomy" id="505317"/>
    <lineage>
        <taxon>Bacteria</taxon>
        <taxon>Pseudomonadati</taxon>
        <taxon>Pseudomonadota</taxon>
        <taxon>Gammaproteobacteria</taxon>
        <taxon>Pasteurellales</taxon>
        <taxon>Pasteurellaceae</taxon>
        <taxon>Chelonobacter</taxon>
    </lineage>
</organism>
<sequence length="200" mass="21552">MKMQPTRHLSRWIKLAVLLSATLGLQACITTAVVGTAAVATKVATDPRTAGTQIDDETLEVRVSSALNKDEEIKQDARINVVSYNSRVLLIGQVPSESLKETAKNLASGVEGVTDIYNEIRVGEKISFGQISKDAWITARIKSKLLVNAEVKSTDVKVITENGEVFLMGNVTEAQANAAAEDARYVGGVSKVVKVFSYIN</sequence>
<feature type="domain" description="BON" evidence="3">
    <location>
        <begin position="133"/>
        <end position="200"/>
    </location>
</feature>
<dbReference type="AlphaFoldDB" id="A0A0A3ATC5"/>
<proteinExistence type="predicted"/>
<dbReference type="InterPro" id="IPR007055">
    <property type="entry name" value="BON_dom"/>
</dbReference>
<evidence type="ECO:0000256" key="1">
    <source>
        <dbReference type="ARBA" id="ARBA00022729"/>
    </source>
</evidence>
<dbReference type="PANTHER" id="PTHR34606:SF4">
    <property type="entry name" value="OUTER MEMBRANE LIPOPROTEIN DOLP"/>
    <property type="match status" value="1"/>
</dbReference>
<comment type="caution">
    <text evidence="4">The sequence shown here is derived from an EMBL/GenBank/DDBJ whole genome shotgun (WGS) entry which is preliminary data.</text>
</comment>
<evidence type="ECO:0000313" key="5">
    <source>
        <dbReference type="Proteomes" id="UP000030380"/>
    </source>
</evidence>
<evidence type="ECO:0000259" key="3">
    <source>
        <dbReference type="PROSITE" id="PS50914"/>
    </source>
</evidence>